<protein>
    <submittedName>
        <fullName evidence="1">Uncharacterized protein</fullName>
    </submittedName>
</protein>
<reference evidence="1 2" key="1">
    <citation type="submission" date="2019-02" db="EMBL/GenBank/DDBJ databases">
        <title>Deep-cultivation of Planctomycetes and their phenomic and genomic characterization uncovers novel biology.</title>
        <authorList>
            <person name="Wiegand S."/>
            <person name="Jogler M."/>
            <person name="Boedeker C."/>
            <person name="Pinto D."/>
            <person name="Vollmers J."/>
            <person name="Rivas-Marin E."/>
            <person name="Kohn T."/>
            <person name="Peeters S.H."/>
            <person name="Heuer A."/>
            <person name="Rast P."/>
            <person name="Oberbeckmann S."/>
            <person name="Bunk B."/>
            <person name="Jeske O."/>
            <person name="Meyerdierks A."/>
            <person name="Storesund J.E."/>
            <person name="Kallscheuer N."/>
            <person name="Luecker S."/>
            <person name="Lage O.M."/>
            <person name="Pohl T."/>
            <person name="Merkel B.J."/>
            <person name="Hornburger P."/>
            <person name="Mueller R.-W."/>
            <person name="Bruemmer F."/>
            <person name="Labrenz M."/>
            <person name="Spormann A.M."/>
            <person name="Op Den Camp H."/>
            <person name="Overmann J."/>
            <person name="Amann R."/>
            <person name="Jetten M.S.M."/>
            <person name="Mascher T."/>
            <person name="Medema M.H."/>
            <person name="Devos D.P."/>
            <person name="Kaster A.-K."/>
            <person name="Ovreas L."/>
            <person name="Rohde M."/>
            <person name="Galperin M.Y."/>
            <person name="Jogler C."/>
        </authorList>
    </citation>
    <scope>NUCLEOTIDE SEQUENCE [LARGE SCALE GENOMIC DNA]</scope>
    <source>
        <strain evidence="1 2">Enr8</strain>
    </source>
</reference>
<gene>
    <name evidence="1" type="ORF">Enr8_09220</name>
</gene>
<evidence type="ECO:0000313" key="1">
    <source>
        <dbReference type="EMBL" id="TWT39226.1"/>
    </source>
</evidence>
<organism evidence="1 2">
    <name type="scientific">Blastopirellula retiformator</name>
    <dbReference type="NCBI Taxonomy" id="2527970"/>
    <lineage>
        <taxon>Bacteria</taxon>
        <taxon>Pseudomonadati</taxon>
        <taxon>Planctomycetota</taxon>
        <taxon>Planctomycetia</taxon>
        <taxon>Pirellulales</taxon>
        <taxon>Pirellulaceae</taxon>
        <taxon>Blastopirellula</taxon>
    </lineage>
</organism>
<sequence length="69" mass="8219">MVDDVAANVMEFDPIAEFERSTDRLHDRTGDALNQFFQCDYHRYGERQDRDRHVLNLRLACPLFLYQAL</sequence>
<dbReference type="EMBL" id="SJPF01000001">
    <property type="protein sequence ID" value="TWT39226.1"/>
    <property type="molecule type" value="Genomic_DNA"/>
</dbReference>
<evidence type="ECO:0000313" key="2">
    <source>
        <dbReference type="Proteomes" id="UP000318878"/>
    </source>
</evidence>
<accession>A0A5C5VKV8</accession>
<keyword evidence="2" id="KW-1185">Reference proteome</keyword>
<dbReference type="AlphaFoldDB" id="A0A5C5VKV8"/>
<proteinExistence type="predicted"/>
<dbReference type="Proteomes" id="UP000318878">
    <property type="component" value="Unassembled WGS sequence"/>
</dbReference>
<name>A0A5C5VKV8_9BACT</name>
<comment type="caution">
    <text evidence="1">The sequence shown here is derived from an EMBL/GenBank/DDBJ whole genome shotgun (WGS) entry which is preliminary data.</text>
</comment>